<feature type="transmembrane region" description="Helical" evidence="1">
    <location>
        <begin position="359"/>
        <end position="377"/>
    </location>
</feature>
<proteinExistence type="predicted"/>
<gene>
    <name evidence="2" type="ORF">J2S15_002908</name>
</gene>
<dbReference type="RefSeq" id="WP_307409506.1">
    <property type="nucleotide sequence ID" value="NZ_JAUSUR010000005.1"/>
</dbReference>
<keyword evidence="1" id="KW-0812">Transmembrane</keyword>
<evidence type="ECO:0000313" key="2">
    <source>
        <dbReference type="EMBL" id="MDQ0362155.1"/>
    </source>
</evidence>
<organism evidence="2 3">
    <name type="scientific">Breznakia pachnodae</name>
    <dbReference type="NCBI Taxonomy" id="265178"/>
    <lineage>
        <taxon>Bacteria</taxon>
        <taxon>Bacillati</taxon>
        <taxon>Bacillota</taxon>
        <taxon>Erysipelotrichia</taxon>
        <taxon>Erysipelotrichales</taxon>
        <taxon>Erysipelotrichaceae</taxon>
        <taxon>Breznakia</taxon>
    </lineage>
</organism>
<keyword evidence="3" id="KW-1185">Reference proteome</keyword>
<reference evidence="2 3" key="1">
    <citation type="submission" date="2023-07" db="EMBL/GenBank/DDBJ databases">
        <title>Genomic Encyclopedia of Type Strains, Phase IV (KMG-IV): sequencing the most valuable type-strain genomes for metagenomic binning, comparative biology and taxonomic classification.</title>
        <authorList>
            <person name="Goeker M."/>
        </authorList>
    </citation>
    <scope>NUCLEOTIDE SEQUENCE [LARGE SCALE GENOMIC DNA]</scope>
    <source>
        <strain evidence="2 3">DSM 16784</strain>
    </source>
</reference>
<evidence type="ECO:0000256" key="1">
    <source>
        <dbReference type="SAM" id="Phobius"/>
    </source>
</evidence>
<name>A0ABU0E5K9_9FIRM</name>
<dbReference type="EMBL" id="JAUSUR010000005">
    <property type="protein sequence ID" value="MDQ0362155.1"/>
    <property type="molecule type" value="Genomic_DNA"/>
</dbReference>
<evidence type="ECO:0008006" key="4">
    <source>
        <dbReference type="Google" id="ProtNLM"/>
    </source>
</evidence>
<evidence type="ECO:0000313" key="3">
    <source>
        <dbReference type="Proteomes" id="UP001230220"/>
    </source>
</evidence>
<keyword evidence="1" id="KW-1133">Transmembrane helix</keyword>
<accession>A0ABU0E5K9</accession>
<comment type="caution">
    <text evidence="2">The sequence shown here is derived from an EMBL/GenBank/DDBJ whole genome shotgun (WGS) entry which is preliminary data.</text>
</comment>
<keyword evidence="1" id="KW-0472">Membrane</keyword>
<sequence>MKRFLTFLMGSILFLTFVYTTNVKANTYFSLQYTSNAYYLQNNQSIPINGVQDTTIPYGTTIQINYGITNNSGTVPSHITIVEKEGLTYLPYYNGVLKVNGRNVSEQEYTNFITNGNPVTLSNETTNIQIHMMSTGSYTNKITTDLKVYSDTVTSGAKSSTTEHAFYYNFGFQERCTIQFYDDTNFIQSLELYSGNSFQIPNVSKDGHHFIGFNTKKDGSGEYLQTAIATTSNTYYAIYEINTYQIRYFINDELYAQQTVEHGNNATEVRVEMKEFLKWDKDLSNVVKDIDTYAIFSNDKKADKAISDYKISFSKKDLKTTNGIQKEYNYQIFYEDENVVNQEIISDYEVREVEKVSPIRVILFVSAVIIFIVLFIFKKVKK</sequence>
<protein>
    <recommendedName>
        <fullName evidence="4">DUF11 domain-containing protein</fullName>
    </recommendedName>
</protein>
<dbReference type="Proteomes" id="UP001230220">
    <property type="component" value="Unassembled WGS sequence"/>
</dbReference>